<feature type="transmembrane region" description="Helical" evidence="7">
    <location>
        <begin position="325"/>
        <end position="346"/>
    </location>
</feature>
<keyword evidence="8" id="KW-0012">Acyltransferase</keyword>
<evidence type="ECO:0000256" key="1">
    <source>
        <dbReference type="ARBA" id="ARBA00004651"/>
    </source>
</evidence>
<dbReference type="Pfam" id="PF05977">
    <property type="entry name" value="MFS_3"/>
    <property type="match status" value="1"/>
</dbReference>
<keyword evidence="2" id="KW-0813">Transport</keyword>
<evidence type="ECO:0000256" key="3">
    <source>
        <dbReference type="ARBA" id="ARBA00022475"/>
    </source>
</evidence>
<dbReference type="Proteomes" id="UP000316921">
    <property type="component" value="Chromosome"/>
</dbReference>
<evidence type="ECO:0000256" key="2">
    <source>
        <dbReference type="ARBA" id="ARBA00022448"/>
    </source>
</evidence>
<gene>
    <name evidence="8" type="ORF">Pla133_06700</name>
</gene>
<protein>
    <submittedName>
        <fullName evidence="8">2-acyl-glycerophospho-ethanolamine acyltransferase</fullName>
    </submittedName>
</protein>
<keyword evidence="5 7" id="KW-1133">Transmembrane helix</keyword>
<dbReference type="GO" id="GO:0016746">
    <property type="term" value="F:acyltransferase activity"/>
    <property type="evidence" value="ECO:0007669"/>
    <property type="project" value="UniProtKB-KW"/>
</dbReference>
<feature type="transmembrane region" description="Helical" evidence="7">
    <location>
        <begin position="268"/>
        <end position="289"/>
    </location>
</feature>
<proteinExistence type="predicted"/>
<feature type="transmembrane region" description="Helical" evidence="7">
    <location>
        <begin position="30"/>
        <end position="50"/>
    </location>
</feature>
<dbReference type="RefSeq" id="WP_145062384.1">
    <property type="nucleotide sequence ID" value="NZ_CP036287.1"/>
</dbReference>
<dbReference type="CDD" id="cd06173">
    <property type="entry name" value="MFS_MefA_like"/>
    <property type="match status" value="1"/>
</dbReference>
<reference evidence="8 9" key="1">
    <citation type="submission" date="2019-02" db="EMBL/GenBank/DDBJ databases">
        <title>Deep-cultivation of Planctomycetes and their phenomic and genomic characterization uncovers novel biology.</title>
        <authorList>
            <person name="Wiegand S."/>
            <person name="Jogler M."/>
            <person name="Boedeker C."/>
            <person name="Pinto D."/>
            <person name="Vollmers J."/>
            <person name="Rivas-Marin E."/>
            <person name="Kohn T."/>
            <person name="Peeters S.H."/>
            <person name="Heuer A."/>
            <person name="Rast P."/>
            <person name="Oberbeckmann S."/>
            <person name="Bunk B."/>
            <person name="Jeske O."/>
            <person name="Meyerdierks A."/>
            <person name="Storesund J.E."/>
            <person name="Kallscheuer N."/>
            <person name="Luecker S."/>
            <person name="Lage O.M."/>
            <person name="Pohl T."/>
            <person name="Merkel B.J."/>
            <person name="Hornburger P."/>
            <person name="Mueller R.-W."/>
            <person name="Bruemmer F."/>
            <person name="Labrenz M."/>
            <person name="Spormann A.M."/>
            <person name="Op den Camp H."/>
            <person name="Overmann J."/>
            <person name="Amann R."/>
            <person name="Jetten M.S.M."/>
            <person name="Mascher T."/>
            <person name="Medema M.H."/>
            <person name="Devos D.P."/>
            <person name="Kaster A.-K."/>
            <person name="Ovreas L."/>
            <person name="Rohde M."/>
            <person name="Galperin M.Y."/>
            <person name="Jogler C."/>
        </authorList>
    </citation>
    <scope>NUCLEOTIDE SEQUENCE [LARGE SCALE GENOMIC DNA]</scope>
    <source>
        <strain evidence="8 9">Pla133</strain>
    </source>
</reference>
<keyword evidence="6 7" id="KW-0472">Membrane</keyword>
<dbReference type="KEGG" id="pbap:Pla133_06700"/>
<keyword evidence="3" id="KW-1003">Cell membrane</keyword>
<dbReference type="Gene3D" id="1.20.1250.20">
    <property type="entry name" value="MFS general substrate transporter like domains"/>
    <property type="match status" value="1"/>
</dbReference>
<dbReference type="InterPro" id="IPR036259">
    <property type="entry name" value="MFS_trans_sf"/>
</dbReference>
<evidence type="ECO:0000256" key="4">
    <source>
        <dbReference type="ARBA" id="ARBA00022692"/>
    </source>
</evidence>
<dbReference type="SUPFAM" id="SSF103473">
    <property type="entry name" value="MFS general substrate transporter"/>
    <property type="match status" value="1"/>
</dbReference>
<dbReference type="EMBL" id="CP036287">
    <property type="protein sequence ID" value="QDU65605.1"/>
    <property type="molecule type" value="Genomic_DNA"/>
</dbReference>
<keyword evidence="4 7" id="KW-0812">Transmembrane</keyword>
<sequence>MIGVARRNPRFARLWSAQVVSQTGDWFNRVAVIALLAKLAGPSAAVGVGLSFGLEMAVRMLPTAFMSPFAGTLADRFSRKGLMIGCDLARIPIVLCYLTVDEPSEVGRLYLLLALQMGLGICFDAARQGALPNTVGRDDLHDALALSSVTWSMMLSIGALVGGAAIGPLGIAGVFVVDACTYAVSASLLAGLRLPTAPPHPTPFRWIDLLTLREARLGLVHVRERRILAALATKALWGPAGAFLVMVSVAASVRFGLGDNGLPDPARIGPAFGLLFAARGVGTAIGPILGRYAVGRGRTAMLQQIAIGFVIAAIGYALFAFAQGLWLAALCVVLAHVGGGAIWVASTSFWQQSVDDRFRGRVHALDFLGMTVSFSVFALLGGLVYDASQSIELTMACGLGALALCATTWFLATRPIARELATAPVAGAAGASDRN</sequence>
<dbReference type="AlphaFoldDB" id="A0A518BF47"/>
<feature type="transmembrane region" description="Helical" evidence="7">
    <location>
        <begin position="391"/>
        <end position="412"/>
    </location>
</feature>
<feature type="transmembrane region" description="Helical" evidence="7">
    <location>
        <begin position="301"/>
        <end position="319"/>
    </location>
</feature>
<feature type="transmembrane region" description="Helical" evidence="7">
    <location>
        <begin position="367"/>
        <end position="385"/>
    </location>
</feature>
<keyword evidence="9" id="KW-1185">Reference proteome</keyword>
<dbReference type="InterPro" id="IPR010290">
    <property type="entry name" value="TM_effector"/>
</dbReference>
<feature type="transmembrane region" description="Helical" evidence="7">
    <location>
        <begin position="235"/>
        <end position="256"/>
    </location>
</feature>
<organism evidence="8 9">
    <name type="scientific">Engelhardtia mirabilis</name>
    <dbReference type="NCBI Taxonomy" id="2528011"/>
    <lineage>
        <taxon>Bacteria</taxon>
        <taxon>Pseudomonadati</taxon>
        <taxon>Planctomycetota</taxon>
        <taxon>Planctomycetia</taxon>
        <taxon>Planctomycetia incertae sedis</taxon>
        <taxon>Engelhardtia</taxon>
    </lineage>
</organism>
<evidence type="ECO:0000313" key="8">
    <source>
        <dbReference type="EMBL" id="QDU65605.1"/>
    </source>
</evidence>
<dbReference type="PANTHER" id="PTHR43266">
    <property type="entry name" value="MACROLIDE-EFFLUX PROTEIN"/>
    <property type="match status" value="1"/>
</dbReference>
<keyword evidence="8" id="KW-0808">Transferase</keyword>
<feature type="transmembrane region" description="Helical" evidence="7">
    <location>
        <begin position="144"/>
        <end position="166"/>
    </location>
</feature>
<evidence type="ECO:0000256" key="5">
    <source>
        <dbReference type="ARBA" id="ARBA00022989"/>
    </source>
</evidence>
<comment type="subcellular location">
    <subcellularLocation>
        <location evidence="1">Cell membrane</location>
        <topology evidence="1">Multi-pass membrane protein</topology>
    </subcellularLocation>
</comment>
<evidence type="ECO:0000256" key="7">
    <source>
        <dbReference type="SAM" id="Phobius"/>
    </source>
</evidence>
<name>A0A518BF47_9BACT</name>
<evidence type="ECO:0000313" key="9">
    <source>
        <dbReference type="Proteomes" id="UP000316921"/>
    </source>
</evidence>
<dbReference type="GO" id="GO:0005886">
    <property type="term" value="C:plasma membrane"/>
    <property type="evidence" value="ECO:0007669"/>
    <property type="project" value="UniProtKB-SubCell"/>
</dbReference>
<dbReference type="PANTHER" id="PTHR43266:SF2">
    <property type="entry name" value="MAJOR FACILITATOR SUPERFAMILY (MFS) PROFILE DOMAIN-CONTAINING PROTEIN"/>
    <property type="match status" value="1"/>
</dbReference>
<evidence type="ECO:0000256" key="6">
    <source>
        <dbReference type="ARBA" id="ARBA00023136"/>
    </source>
</evidence>
<accession>A0A518BF47</accession>